<dbReference type="Gene3D" id="2.30.29.30">
    <property type="entry name" value="Pleckstrin-homology domain (PH domain)/Phosphotyrosine-binding domain (PTB)"/>
    <property type="match status" value="1"/>
</dbReference>
<dbReference type="Proteomes" id="UP001331761">
    <property type="component" value="Unassembled WGS sequence"/>
</dbReference>
<proteinExistence type="predicted"/>
<protein>
    <submittedName>
        <fullName evidence="1">PH domain-containing protein</fullName>
    </submittedName>
</protein>
<dbReference type="SUPFAM" id="SSF50729">
    <property type="entry name" value="PH domain-like"/>
    <property type="match status" value="1"/>
</dbReference>
<evidence type="ECO:0000313" key="2">
    <source>
        <dbReference type="Proteomes" id="UP001331761"/>
    </source>
</evidence>
<dbReference type="AlphaFoldDB" id="A0AAN8GDR3"/>
<organism evidence="1 2">
    <name type="scientific">Trichostrongylus colubriformis</name>
    <name type="common">Black scour worm</name>
    <dbReference type="NCBI Taxonomy" id="6319"/>
    <lineage>
        <taxon>Eukaryota</taxon>
        <taxon>Metazoa</taxon>
        <taxon>Ecdysozoa</taxon>
        <taxon>Nematoda</taxon>
        <taxon>Chromadorea</taxon>
        <taxon>Rhabditida</taxon>
        <taxon>Rhabditina</taxon>
        <taxon>Rhabditomorpha</taxon>
        <taxon>Strongyloidea</taxon>
        <taxon>Trichostrongylidae</taxon>
        <taxon>Trichostrongylus</taxon>
    </lineage>
</organism>
<evidence type="ECO:0000313" key="1">
    <source>
        <dbReference type="EMBL" id="KAK5986713.1"/>
    </source>
</evidence>
<gene>
    <name evidence="1" type="ORF">GCK32_015651</name>
</gene>
<dbReference type="InterPro" id="IPR011993">
    <property type="entry name" value="PH-like_dom_sf"/>
</dbReference>
<comment type="caution">
    <text evidence="1">The sequence shown here is derived from an EMBL/GenBank/DDBJ whole genome shotgun (WGS) entry which is preliminary data.</text>
</comment>
<keyword evidence="2" id="KW-1185">Reference proteome</keyword>
<accession>A0AAN8GDR3</accession>
<name>A0AAN8GDR3_TRICO</name>
<reference evidence="1 2" key="1">
    <citation type="submission" date="2019-10" db="EMBL/GenBank/DDBJ databases">
        <title>Assembly and Annotation for the nematode Trichostrongylus colubriformis.</title>
        <authorList>
            <person name="Martin J."/>
        </authorList>
    </citation>
    <scope>NUCLEOTIDE SEQUENCE [LARGE SCALE GENOMIC DNA]</scope>
    <source>
        <strain evidence="1">G859</strain>
        <tissue evidence="1">Whole worm</tissue>
    </source>
</reference>
<sequence>MRSRIHYCIGSFDYWLFSNDGPSIFCCFAVSALTRMRRARPKSYVLATSTSLPETEHPMSFSRDDSRELSSLGSLSSIDRSSRSAQSHSHNQQHPQGHHRIQKFIAFHQNSPVKLRTKRSRTSLPLNRNPLPETVLRASKLVRQGWLRHQELALGKTGKRRLWEECWAVLIDQSLYLCPQEPRTTTAEKTGEKLIHLPPCARVDVHSSIIDIAYEWLAMSRTKHVIRLVTQTRAEHLFELDRY</sequence>
<dbReference type="EMBL" id="WIXE01000300">
    <property type="protein sequence ID" value="KAK5986713.1"/>
    <property type="molecule type" value="Genomic_DNA"/>
</dbReference>